<evidence type="ECO:0000313" key="3">
    <source>
        <dbReference type="Proteomes" id="UP000008177"/>
    </source>
</evidence>
<sequence>MSGTDQNRESELPLNMQFYDSERYQPSLEDVLTVKNTLFTLRPESPLPLELIDAIIDLSEYWPHTTTKGFFFPGQEEGDQNVNIIRREVTIRAGGPTENKFLLRTLPIGCPPSQGNNNNPSGQIHSEDQWKFSRQIPKPLPKDREIPQDATEEVLNKWTETSQIRGEFPCKKIVFHIRSHDQGWGGDRADKGTYRGSYTWFDVGLERTYATRRDLTNIKPPEHIPESPSFRLSNSNPDTQESTNEIRCSTQTISPDVENNPSYDRENDANPVTKYPHMFIHTLNPDNKILQKNKTATRVFEDHKITWRFNDDVHPESPEADELEAQGRGRETGNGEFIRNLKIGDVVTLWAKARFPGWANTVEDVVIQESSWRDSESLGVTHTRCCRGVVEDKPEKGGEPLPEVSVNICMRKEARRGVYCSCDFEN</sequence>
<evidence type="ECO:0000256" key="1">
    <source>
        <dbReference type="SAM" id="MobiDB-lite"/>
    </source>
</evidence>
<name>G2YQQ0_BOTF4</name>
<organism evidence="2 3">
    <name type="scientific">Botryotinia fuckeliana (strain T4)</name>
    <name type="common">Noble rot fungus</name>
    <name type="synonym">Botrytis cinerea</name>
    <dbReference type="NCBI Taxonomy" id="999810"/>
    <lineage>
        <taxon>Eukaryota</taxon>
        <taxon>Fungi</taxon>
        <taxon>Dikarya</taxon>
        <taxon>Ascomycota</taxon>
        <taxon>Pezizomycotina</taxon>
        <taxon>Leotiomycetes</taxon>
        <taxon>Helotiales</taxon>
        <taxon>Sclerotiniaceae</taxon>
        <taxon>Botrytis</taxon>
    </lineage>
</organism>
<accession>G2YQQ0</accession>
<dbReference type="STRING" id="999810.G2YQQ0"/>
<protein>
    <submittedName>
        <fullName evidence="2">Uncharacterized protein</fullName>
    </submittedName>
</protein>
<proteinExistence type="predicted"/>
<dbReference type="HOGENOM" id="CLU_041809_0_0_1"/>
<dbReference type="EMBL" id="FQ790349">
    <property type="protein sequence ID" value="CCD53948.1"/>
    <property type="molecule type" value="Genomic_DNA"/>
</dbReference>
<feature type="compositionally biased region" description="Polar residues" evidence="1">
    <location>
        <begin position="230"/>
        <end position="246"/>
    </location>
</feature>
<evidence type="ECO:0000313" key="2">
    <source>
        <dbReference type="EMBL" id="CCD53948.1"/>
    </source>
</evidence>
<dbReference type="InParanoid" id="G2YQQ0"/>
<feature type="region of interest" description="Disordered" evidence="1">
    <location>
        <begin position="218"/>
        <end position="246"/>
    </location>
</feature>
<reference evidence="3" key="1">
    <citation type="journal article" date="2011" name="PLoS Genet.">
        <title>Genomic analysis of the necrotrophic fungal pathogens Sclerotinia sclerotiorum and Botrytis cinerea.</title>
        <authorList>
            <person name="Amselem J."/>
            <person name="Cuomo C.A."/>
            <person name="van Kan J.A."/>
            <person name="Viaud M."/>
            <person name="Benito E.P."/>
            <person name="Couloux A."/>
            <person name="Coutinho P.M."/>
            <person name="de Vries R.P."/>
            <person name="Dyer P.S."/>
            <person name="Fillinger S."/>
            <person name="Fournier E."/>
            <person name="Gout L."/>
            <person name="Hahn M."/>
            <person name="Kohn L."/>
            <person name="Lapalu N."/>
            <person name="Plummer K.M."/>
            <person name="Pradier J.M."/>
            <person name="Quevillon E."/>
            <person name="Sharon A."/>
            <person name="Simon A."/>
            <person name="ten Have A."/>
            <person name="Tudzynski B."/>
            <person name="Tudzynski P."/>
            <person name="Wincker P."/>
            <person name="Andrew M."/>
            <person name="Anthouard V."/>
            <person name="Beever R.E."/>
            <person name="Beffa R."/>
            <person name="Benoit I."/>
            <person name="Bouzid O."/>
            <person name="Brault B."/>
            <person name="Chen Z."/>
            <person name="Choquer M."/>
            <person name="Collemare J."/>
            <person name="Cotton P."/>
            <person name="Danchin E.G."/>
            <person name="Da Silva C."/>
            <person name="Gautier A."/>
            <person name="Giraud C."/>
            <person name="Giraud T."/>
            <person name="Gonzalez C."/>
            <person name="Grossetete S."/>
            <person name="Guldener U."/>
            <person name="Henrissat B."/>
            <person name="Howlett B.J."/>
            <person name="Kodira C."/>
            <person name="Kretschmer M."/>
            <person name="Lappartient A."/>
            <person name="Leroch M."/>
            <person name="Levis C."/>
            <person name="Mauceli E."/>
            <person name="Neuveglise C."/>
            <person name="Oeser B."/>
            <person name="Pearson M."/>
            <person name="Poulain J."/>
            <person name="Poussereau N."/>
            <person name="Quesneville H."/>
            <person name="Rascle C."/>
            <person name="Schumacher J."/>
            <person name="Segurens B."/>
            <person name="Sexton A."/>
            <person name="Silva E."/>
            <person name="Sirven C."/>
            <person name="Soanes D.M."/>
            <person name="Talbot N.J."/>
            <person name="Templeton M."/>
            <person name="Yandava C."/>
            <person name="Yarden O."/>
            <person name="Zeng Q."/>
            <person name="Rollins J.A."/>
            <person name="Lebrun M.H."/>
            <person name="Dickman M."/>
        </authorList>
    </citation>
    <scope>NUCLEOTIDE SEQUENCE [LARGE SCALE GENOMIC DNA]</scope>
    <source>
        <strain evidence="3">T4</strain>
    </source>
</reference>
<dbReference type="eggNOG" id="ENOG502S9BI">
    <property type="taxonomic scope" value="Eukaryota"/>
</dbReference>
<gene>
    <name evidence="2" type="ORF">BofuT4_P131280.1</name>
</gene>
<dbReference type="Proteomes" id="UP000008177">
    <property type="component" value="Unplaced contigs"/>
</dbReference>
<dbReference type="OrthoDB" id="66095at2759"/>
<dbReference type="AlphaFoldDB" id="G2YQQ0"/>
<feature type="region of interest" description="Disordered" evidence="1">
    <location>
        <begin position="311"/>
        <end position="333"/>
    </location>
</feature>